<dbReference type="Gene3D" id="3.60.15.10">
    <property type="entry name" value="Ribonuclease Z/Hydroxyacylglutathione hydrolase-like"/>
    <property type="match status" value="1"/>
</dbReference>
<dbReference type="Pfam" id="PF00753">
    <property type="entry name" value="Lactamase_B"/>
    <property type="match status" value="1"/>
</dbReference>
<evidence type="ECO:0000313" key="3">
    <source>
        <dbReference type="Proteomes" id="UP000199475"/>
    </source>
</evidence>
<sequence length="262" mass="28380">MDISWKPVADRVWYTVTQPHDANVVCIAGDERAVLVDAGGSAESGDSLLASARELAGVPLDHVIVTHHHDDHWRGLVGMEGVESIAHENVVTDTDGEFQPSRTFSLALPLNLGNRFLEIVHYGQAHTRSDVVVVAQSAGVVVVGDLLESAGDPQFDETSKIGGWPQVLDAVVGASRRDTAFVPGHGEPVDREFALLASGDMAILFSTVENLIRSGVRRDRAFEAAEEWPLAEETVRRAIPMIYDELEAEGVVPRTQLPLSSF</sequence>
<dbReference type="SMART" id="SM00849">
    <property type="entry name" value="Lactamase_B"/>
    <property type="match status" value="1"/>
</dbReference>
<gene>
    <name evidence="2" type="ORF">SAMN04488242_2289</name>
</gene>
<dbReference type="InterPro" id="IPR036866">
    <property type="entry name" value="RibonucZ/Hydroxyglut_hydro"/>
</dbReference>
<dbReference type="CDD" id="cd16282">
    <property type="entry name" value="metallo-hydrolase-like_MBL-fold"/>
    <property type="match status" value="1"/>
</dbReference>
<evidence type="ECO:0000313" key="2">
    <source>
        <dbReference type="EMBL" id="SDL64695.1"/>
    </source>
</evidence>
<reference evidence="2 3" key="1">
    <citation type="submission" date="2016-10" db="EMBL/GenBank/DDBJ databases">
        <authorList>
            <person name="de Groot N.N."/>
        </authorList>
    </citation>
    <scope>NUCLEOTIDE SEQUENCE [LARGE SCALE GENOMIC DNA]</scope>
    <source>
        <strain evidence="2 3">CGMCC 1.9159</strain>
    </source>
</reference>
<name>A0A1G9LTD7_9ACTN</name>
<evidence type="ECO:0000259" key="1">
    <source>
        <dbReference type="SMART" id="SM00849"/>
    </source>
</evidence>
<dbReference type="SUPFAM" id="SSF56281">
    <property type="entry name" value="Metallo-hydrolase/oxidoreductase"/>
    <property type="match status" value="1"/>
</dbReference>
<dbReference type="InterPro" id="IPR001279">
    <property type="entry name" value="Metallo-B-lactamas"/>
</dbReference>
<proteinExistence type="predicted"/>
<accession>A0A1G9LTD7</accession>
<dbReference type="EMBL" id="FNGP01000004">
    <property type="protein sequence ID" value="SDL64695.1"/>
    <property type="molecule type" value="Genomic_DNA"/>
</dbReference>
<feature type="domain" description="Metallo-beta-lactamase" evidence="1">
    <location>
        <begin position="21"/>
        <end position="185"/>
    </location>
</feature>
<dbReference type="AlphaFoldDB" id="A0A1G9LTD7"/>
<dbReference type="STRING" id="686624.SAMN04488242_2289"/>
<organism evidence="2 3">
    <name type="scientific">Tessaracoccus oleiagri</name>
    <dbReference type="NCBI Taxonomy" id="686624"/>
    <lineage>
        <taxon>Bacteria</taxon>
        <taxon>Bacillati</taxon>
        <taxon>Actinomycetota</taxon>
        <taxon>Actinomycetes</taxon>
        <taxon>Propionibacteriales</taxon>
        <taxon>Propionibacteriaceae</taxon>
        <taxon>Tessaracoccus</taxon>
    </lineage>
</organism>
<protein>
    <submittedName>
        <fullName evidence="2">Glyoxylase, beta-lactamase superfamily II</fullName>
    </submittedName>
</protein>
<keyword evidence="3" id="KW-1185">Reference proteome</keyword>
<dbReference type="PANTHER" id="PTHR42951:SF4">
    <property type="entry name" value="ACYL-COENZYME A THIOESTERASE MBLAC2"/>
    <property type="match status" value="1"/>
</dbReference>
<dbReference type="PANTHER" id="PTHR42951">
    <property type="entry name" value="METALLO-BETA-LACTAMASE DOMAIN-CONTAINING"/>
    <property type="match status" value="1"/>
</dbReference>
<dbReference type="Proteomes" id="UP000199475">
    <property type="component" value="Unassembled WGS sequence"/>
</dbReference>
<dbReference type="RefSeq" id="WP_176761756.1">
    <property type="nucleotide sequence ID" value="NZ_FNGP01000004.1"/>
</dbReference>
<dbReference type="InterPro" id="IPR050855">
    <property type="entry name" value="NDM-1-like"/>
</dbReference>